<name>A0A3S5E9M6_PSEFL</name>
<evidence type="ECO:0008006" key="3">
    <source>
        <dbReference type="Google" id="ProtNLM"/>
    </source>
</evidence>
<gene>
    <name evidence="1" type="ORF">NCTC9428_03113</name>
</gene>
<protein>
    <recommendedName>
        <fullName evidence="3">DUF3077 domain-containing protein</fullName>
    </recommendedName>
</protein>
<evidence type="ECO:0000313" key="1">
    <source>
        <dbReference type="EMBL" id="VEF11493.1"/>
    </source>
</evidence>
<organism evidence="1 2">
    <name type="scientific">Pseudomonas fluorescens</name>
    <dbReference type="NCBI Taxonomy" id="294"/>
    <lineage>
        <taxon>Bacteria</taxon>
        <taxon>Pseudomonadati</taxon>
        <taxon>Pseudomonadota</taxon>
        <taxon>Gammaproteobacteria</taxon>
        <taxon>Pseudomonadales</taxon>
        <taxon>Pseudomonadaceae</taxon>
        <taxon>Pseudomonas</taxon>
    </lineage>
</organism>
<evidence type="ECO:0000313" key="2">
    <source>
        <dbReference type="Proteomes" id="UP000281909"/>
    </source>
</evidence>
<dbReference type="Pfam" id="PF19619">
    <property type="entry name" value="DUF6124"/>
    <property type="match status" value="1"/>
</dbReference>
<dbReference type="AlphaFoldDB" id="A0A3S5E9M6"/>
<sequence>MKPPLNVLGASSTFKVTPYPPDADPIPYDPALEPQNIKDATDRAINFYLQPGPLKLPIPSRKSNKIFLVDPAVDDETLLVEACESLAAASDMARDIGDGIDHSQRRAMLMLHQVIMLSELMVNRVLDGRRLPS</sequence>
<dbReference type="Proteomes" id="UP000281909">
    <property type="component" value="Chromosome"/>
</dbReference>
<reference evidence="1 2" key="1">
    <citation type="submission" date="2018-12" db="EMBL/GenBank/DDBJ databases">
        <authorList>
            <consortium name="Pathogen Informatics"/>
        </authorList>
    </citation>
    <scope>NUCLEOTIDE SEQUENCE [LARGE SCALE GENOMIC DNA]</scope>
    <source>
        <strain evidence="1 2">NCTC9428</strain>
    </source>
</reference>
<accession>A0A3S5E9M6</accession>
<proteinExistence type="predicted"/>
<dbReference type="EMBL" id="LR134318">
    <property type="protein sequence ID" value="VEF11493.1"/>
    <property type="molecule type" value="Genomic_DNA"/>
</dbReference>